<comment type="caution">
    <text evidence="1">The sequence shown here is derived from an EMBL/GenBank/DDBJ whole genome shotgun (WGS) entry which is preliminary data.</text>
</comment>
<organism evidence="1 2">
    <name type="scientific">Pseudomonas syringae pv. actinidiae</name>
    <dbReference type="NCBI Taxonomy" id="103796"/>
    <lineage>
        <taxon>Bacteria</taxon>
        <taxon>Pseudomonadati</taxon>
        <taxon>Pseudomonadota</taxon>
        <taxon>Gammaproteobacteria</taxon>
        <taxon>Pseudomonadales</taxon>
        <taxon>Pseudomonadaceae</taxon>
        <taxon>Pseudomonas</taxon>
        <taxon>Pseudomonas syringae</taxon>
    </lineage>
</organism>
<evidence type="ECO:0000313" key="1">
    <source>
        <dbReference type="EMBL" id="GBH08885.1"/>
    </source>
</evidence>
<name>A0A2V0QEY9_PSESF</name>
<dbReference type="AlphaFoldDB" id="A0A2V0QEY9"/>
<dbReference type="EMBL" id="BGJZ01000102">
    <property type="protein sequence ID" value="GBH08885.1"/>
    <property type="molecule type" value="Genomic_DNA"/>
</dbReference>
<accession>A0A2V0QEY9</accession>
<gene>
    <name evidence="1" type="ORF">KPSA1_02273</name>
</gene>
<dbReference type="Proteomes" id="UP000247480">
    <property type="component" value="Unassembled WGS sequence"/>
</dbReference>
<protein>
    <submittedName>
        <fullName evidence="1">Chromosome segregation protein Spo0J</fullName>
    </submittedName>
</protein>
<sequence>MFSPVTPDTTTEPVCNHPDQMAELARYVADEMNRNLLHPTVQKLKKRLNHDAAQETWQWMELPWYAQRGAHNNPQTIAASNTAAAMVIWAEKVGQNREWDHKPKILKEFNKNTRHKQGRYAYYYDICRTFTMDTLAWLQGSRRAYFWRVQDLSKSYRKHPEGGVQAREVMNAVLDVPTDQWGDALRLHTCFDEPIQKSKI</sequence>
<reference evidence="1 2" key="1">
    <citation type="submission" date="2018-04" db="EMBL/GenBank/DDBJ databases">
        <title>Draft genome sequence of Pseudomonas syringae pv. actinidiae biovar 1 strains isolated from kiwifruit in Kagawa prefecture.</title>
        <authorList>
            <person name="Tabuchi M."/>
            <person name="Saito M."/>
            <person name="Fujiwara S."/>
            <person name="Sasa N."/>
            <person name="Akimitsu K."/>
            <person name="Gomi K."/>
            <person name="Konishi-Sugita S."/>
            <person name="Hamano K."/>
            <person name="Kataoka I."/>
        </authorList>
    </citation>
    <scope>NUCLEOTIDE SEQUENCE [LARGE SCALE GENOMIC DNA]</scope>
    <source>
        <strain evidence="1 2">MAFF212206</strain>
    </source>
</reference>
<evidence type="ECO:0000313" key="2">
    <source>
        <dbReference type="Proteomes" id="UP000247480"/>
    </source>
</evidence>
<proteinExistence type="predicted"/>
<dbReference type="RefSeq" id="WP_020338457.1">
    <property type="nucleotide sequence ID" value="NZ_AP019411.1"/>
</dbReference>